<dbReference type="Proteomes" id="UP000005824">
    <property type="component" value="Unassembled WGS sequence"/>
</dbReference>
<dbReference type="GO" id="GO:0005886">
    <property type="term" value="C:plasma membrane"/>
    <property type="evidence" value="ECO:0007669"/>
    <property type="project" value="UniProtKB-SubCell"/>
</dbReference>
<dbReference type="AlphaFoldDB" id="B4D4K1"/>
<sequence>MSAFRRFFRNAGPPFRLWIVQRIHILWRAVVKYDETDGEQRAASFAYYAFFAMFPLIVLLVTISTNFFGNRAVATDRIMSYIAPYMPLDTKDSKMIVTTIDGVVQSRKSAGIIAFGILAWSALKFFQALVHGVNRAWGTKQYSWWRMPIKNLAMTAILASALLLGTIIPAIFKYVEYFYWTHSWEVHLDFWFVKPLFDNVLYPLVPLVVLFYGFVMFYKFAPRRRTLLREVWPAALFVTLALEILQRLFILYTRNIGHFNALYGTFGTVVALLLWIYLSGSIIIMGGCLCAAKYEIEMSLTDQSESNHARD</sequence>
<feature type="transmembrane region" description="Helical" evidence="6">
    <location>
        <begin position="200"/>
        <end position="220"/>
    </location>
</feature>
<keyword evidence="2" id="KW-1003">Cell membrane</keyword>
<feature type="transmembrane region" description="Helical" evidence="6">
    <location>
        <begin position="232"/>
        <end position="252"/>
    </location>
</feature>
<feature type="transmembrane region" description="Helical" evidence="6">
    <location>
        <begin position="110"/>
        <end position="130"/>
    </location>
</feature>
<comment type="subcellular location">
    <subcellularLocation>
        <location evidence="1">Cell membrane</location>
        <topology evidence="1">Multi-pass membrane protein</topology>
    </subcellularLocation>
</comment>
<evidence type="ECO:0000256" key="6">
    <source>
        <dbReference type="SAM" id="Phobius"/>
    </source>
</evidence>
<dbReference type="eggNOG" id="COG1295">
    <property type="taxonomic scope" value="Bacteria"/>
</dbReference>
<gene>
    <name evidence="7" type="ORF">CfE428DRAFT_3839</name>
</gene>
<keyword evidence="5 6" id="KW-0472">Membrane</keyword>
<evidence type="ECO:0000256" key="2">
    <source>
        <dbReference type="ARBA" id="ARBA00022475"/>
    </source>
</evidence>
<evidence type="ECO:0000256" key="1">
    <source>
        <dbReference type="ARBA" id="ARBA00004651"/>
    </source>
</evidence>
<evidence type="ECO:0000256" key="4">
    <source>
        <dbReference type="ARBA" id="ARBA00022989"/>
    </source>
</evidence>
<evidence type="ECO:0000256" key="3">
    <source>
        <dbReference type="ARBA" id="ARBA00022692"/>
    </source>
</evidence>
<accession>B4D4K1</accession>
<keyword evidence="8" id="KW-1185">Reference proteome</keyword>
<dbReference type="Pfam" id="PF03631">
    <property type="entry name" value="Virul_fac_BrkB"/>
    <property type="match status" value="1"/>
</dbReference>
<dbReference type="EMBL" id="ABVL01000012">
    <property type="protein sequence ID" value="EDY18454.1"/>
    <property type="molecule type" value="Genomic_DNA"/>
</dbReference>
<dbReference type="STRING" id="497964.CfE428DRAFT_3839"/>
<evidence type="ECO:0000313" key="7">
    <source>
        <dbReference type="EMBL" id="EDY18454.1"/>
    </source>
</evidence>
<evidence type="ECO:0000256" key="5">
    <source>
        <dbReference type="ARBA" id="ARBA00023136"/>
    </source>
</evidence>
<protein>
    <submittedName>
        <fullName evidence="7">Ribonuclease BN</fullName>
    </submittedName>
</protein>
<dbReference type="PANTHER" id="PTHR30213:SF0">
    <property type="entry name" value="UPF0761 MEMBRANE PROTEIN YIHY"/>
    <property type="match status" value="1"/>
</dbReference>
<keyword evidence="3 6" id="KW-0812">Transmembrane</keyword>
<dbReference type="InParanoid" id="B4D4K1"/>
<dbReference type="PIRSF" id="PIRSF035875">
    <property type="entry name" value="RNase_BN"/>
    <property type="match status" value="1"/>
</dbReference>
<keyword evidence="4 6" id="KW-1133">Transmembrane helix</keyword>
<feature type="transmembrane region" description="Helical" evidence="6">
    <location>
        <begin position="45"/>
        <end position="69"/>
    </location>
</feature>
<organism evidence="7 8">
    <name type="scientific">Chthoniobacter flavus Ellin428</name>
    <dbReference type="NCBI Taxonomy" id="497964"/>
    <lineage>
        <taxon>Bacteria</taxon>
        <taxon>Pseudomonadati</taxon>
        <taxon>Verrucomicrobiota</taxon>
        <taxon>Spartobacteria</taxon>
        <taxon>Chthoniobacterales</taxon>
        <taxon>Chthoniobacteraceae</taxon>
        <taxon>Chthoniobacter</taxon>
    </lineage>
</organism>
<proteinExistence type="predicted"/>
<comment type="caution">
    <text evidence="7">The sequence shown here is derived from an EMBL/GenBank/DDBJ whole genome shotgun (WGS) entry which is preliminary data.</text>
</comment>
<reference evidence="7 8" key="1">
    <citation type="journal article" date="2011" name="J. Bacteriol.">
        <title>Genome sequence of Chthoniobacter flavus Ellin428, an aerobic heterotrophic soil bacterium.</title>
        <authorList>
            <person name="Kant R."/>
            <person name="van Passel M.W."/>
            <person name="Palva A."/>
            <person name="Lucas S."/>
            <person name="Lapidus A."/>
            <person name="Glavina Del Rio T."/>
            <person name="Dalin E."/>
            <person name="Tice H."/>
            <person name="Bruce D."/>
            <person name="Goodwin L."/>
            <person name="Pitluck S."/>
            <person name="Larimer F.W."/>
            <person name="Land M.L."/>
            <person name="Hauser L."/>
            <person name="Sangwan P."/>
            <person name="de Vos W.M."/>
            <person name="Janssen P.H."/>
            <person name="Smidt H."/>
        </authorList>
    </citation>
    <scope>NUCLEOTIDE SEQUENCE [LARGE SCALE GENOMIC DNA]</scope>
    <source>
        <strain evidence="7 8">Ellin428</strain>
    </source>
</reference>
<feature type="transmembrane region" description="Helical" evidence="6">
    <location>
        <begin position="272"/>
        <end position="292"/>
    </location>
</feature>
<dbReference type="PANTHER" id="PTHR30213">
    <property type="entry name" value="INNER MEMBRANE PROTEIN YHJD"/>
    <property type="match status" value="1"/>
</dbReference>
<evidence type="ECO:0000313" key="8">
    <source>
        <dbReference type="Proteomes" id="UP000005824"/>
    </source>
</evidence>
<dbReference type="InterPro" id="IPR017039">
    <property type="entry name" value="Virul_fac_BrkB"/>
</dbReference>
<dbReference type="NCBIfam" id="TIGR00765">
    <property type="entry name" value="yihY_not_rbn"/>
    <property type="match status" value="1"/>
</dbReference>
<feature type="transmembrane region" description="Helical" evidence="6">
    <location>
        <begin position="151"/>
        <end position="172"/>
    </location>
</feature>
<dbReference type="RefSeq" id="WP_006981164.1">
    <property type="nucleotide sequence ID" value="NZ_ABVL01000012.1"/>
</dbReference>
<name>B4D4K1_9BACT</name>